<dbReference type="STRING" id="890420.SAMN05216226_11266"/>
<accession>A0A1G8XTD3</accession>
<dbReference type="InterPro" id="IPR037171">
    <property type="entry name" value="NagB/RpiA_transferase-like"/>
</dbReference>
<dbReference type="InterPro" id="IPR002698">
    <property type="entry name" value="FTHF_cligase"/>
</dbReference>
<dbReference type="GO" id="GO:0005737">
    <property type="term" value="C:cytoplasm"/>
    <property type="evidence" value="ECO:0007669"/>
    <property type="project" value="TreeGrafter"/>
</dbReference>
<dbReference type="PANTHER" id="PTHR13017:SF0">
    <property type="entry name" value="METHENYLTETRAHYDROFOLATE SYNTHASE DOMAIN-CONTAINING PROTEIN"/>
    <property type="match status" value="1"/>
</dbReference>
<sequence length="233" mass="25537">MSKQDLRERVWDTLEERGEARFPYPPHDRIPNFAGAEAAADRLAELPAWQDATAIKANPDAPQLPVRRRALKAGKTVYMAVPRLRDADCFLRLDPTEIDDLDDAATIGGSAAAGVQVVPSEVENIDLVVSGSVAVNTEGARVGKGEGYSDLEFAILRAFDRVDEATTTVSTVHEIQLRDEPIETRAHDVPMDVLVTPDRRIRTAAGQKPAGIDWAALPEEKVDAIPILQRLRE</sequence>
<dbReference type="AlphaFoldDB" id="A0A1G8XTD3"/>
<reference evidence="1 2" key="1">
    <citation type="submission" date="2016-10" db="EMBL/GenBank/DDBJ databases">
        <authorList>
            <person name="de Groot N.N."/>
        </authorList>
    </citation>
    <scope>NUCLEOTIDE SEQUENCE [LARGE SCALE GENOMIC DNA]</scope>
    <source>
        <strain evidence="1 2">IBRC-M10015</strain>
    </source>
</reference>
<dbReference type="EMBL" id="FNFC01000012">
    <property type="protein sequence ID" value="SDJ93716.1"/>
    <property type="molecule type" value="Genomic_DNA"/>
</dbReference>
<dbReference type="OrthoDB" id="18307at2157"/>
<protein>
    <submittedName>
        <fullName evidence="1">5-formyltetrahydrofolate cyclo-ligase</fullName>
    </submittedName>
</protein>
<dbReference type="Pfam" id="PF01812">
    <property type="entry name" value="5-FTHF_cyc-lig"/>
    <property type="match status" value="1"/>
</dbReference>
<proteinExistence type="predicted"/>
<dbReference type="InterPro" id="IPR024185">
    <property type="entry name" value="FTHF_cligase-like_sf"/>
</dbReference>
<evidence type="ECO:0000313" key="1">
    <source>
        <dbReference type="EMBL" id="SDJ93716.1"/>
    </source>
</evidence>
<gene>
    <name evidence="1" type="ORF">SAMN05216226_11266</name>
</gene>
<organism evidence="1 2">
    <name type="scientific">Halovenus aranensis</name>
    <dbReference type="NCBI Taxonomy" id="890420"/>
    <lineage>
        <taxon>Archaea</taxon>
        <taxon>Methanobacteriati</taxon>
        <taxon>Methanobacteriota</taxon>
        <taxon>Stenosarchaea group</taxon>
        <taxon>Halobacteria</taxon>
        <taxon>Halobacteriales</taxon>
        <taxon>Haloarculaceae</taxon>
        <taxon>Halovenus</taxon>
    </lineage>
</organism>
<dbReference type="PANTHER" id="PTHR13017">
    <property type="entry name" value="5-FORMYLTETRAHYDROFOLATE CYCLO-LIGASE-RELATED"/>
    <property type="match status" value="1"/>
</dbReference>
<keyword evidence="1" id="KW-0436">Ligase</keyword>
<dbReference type="Gene3D" id="3.40.50.10420">
    <property type="entry name" value="NagB/RpiA/CoA transferase-like"/>
    <property type="match status" value="1"/>
</dbReference>
<dbReference type="Proteomes" id="UP000198856">
    <property type="component" value="Unassembled WGS sequence"/>
</dbReference>
<evidence type="ECO:0000313" key="2">
    <source>
        <dbReference type="Proteomes" id="UP000198856"/>
    </source>
</evidence>
<dbReference type="SUPFAM" id="SSF100950">
    <property type="entry name" value="NagB/RpiA/CoA transferase-like"/>
    <property type="match status" value="1"/>
</dbReference>
<dbReference type="RefSeq" id="WP_092703575.1">
    <property type="nucleotide sequence ID" value="NZ_FNFC01000012.1"/>
</dbReference>
<keyword evidence="2" id="KW-1185">Reference proteome</keyword>
<dbReference type="GO" id="GO:0016874">
    <property type="term" value="F:ligase activity"/>
    <property type="evidence" value="ECO:0007669"/>
    <property type="project" value="UniProtKB-KW"/>
</dbReference>
<name>A0A1G8XTD3_9EURY</name>